<dbReference type="Proteomes" id="UP001597492">
    <property type="component" value="Unassembled WGS sequence"/>
</dbReference>
<comment type="caution">
    <text evidence="2">The sequence shown here is derived from an EMBL/GenBank/DDBJ whole genome shotgun (WGS) entry which is preliminary data.</text>
</comment>
<proteinExistence type="predicted"/>
<dbReference type="EMBL" id="JBHUNE010000006">
    <property type="protein sequence ID" value="MFD2758048.1"/>
    <property type="molecule type" value="Genomic_DNA"/>
</dbReference>
<feature type="chain" id="PRO_5047148655" description="Secreted protein" evidence="1">
    <location>
        <begin position="25"/>
        <end position="150"/>
    </location>
</feature>
<feature type="signal peptide" evidence="1">
    <location>
        <begin position="1"/>
        <end position="24"/>
    </location>
</feature>
<sequence>MRRVPRALTGVAATLALLTLTACGAVGPESGDSGNETTATFSGEVTCENIDAELESIGSDVSTASDSAASDPAGFISELQNAFERLGALTEATSDPELKSHLQGVQDAAGDLLDSVTSGEILGDLGSLQTKITDIISAMDEVDTYCTGNS</sequence>
<organism evidence="2 3">
    <name type="scientific">Gulosibacter faecalis</name>
    <dbReference type="NCBI Taxonomy" id="272240"/>
    <lineage>
        <taxon>Bacteria</taxon>
        <taxon>Bacillati</taxon>
        <taxon>Actinomycetota</taxon>
        <taxon>Actinomycetes</taxon>
        <taxon>Micrococcales</taxon>
        <taxon>Microbacteriaceae</taxon>
        <taxon>Gulosibacter</taxon>
    </lineage>
</organism>
<reference evidence="3" key="1">
    <citation type="journal article" date="2019" name="Int. J. Syst. Evol. Microbiol.">
        <title>The Global Catalogue of Microorganisms (GCM) 10K type strain sequencing project: providing services to taxonomists for standard genome sequencing and annotation.</title>
        <authorList>
            <consortium name="The Broad Institute Genomics Platform"/>
            <consortium name="The Broad Institute Genome Sequencing Center for Infectious Disease"/>
            <person name="Wu L."/>
            <person name="Ma J."/>
        </authorList>
    </citation>
    <scope>NUCLEOTIDE SEQUENCE [LARGE SCALE GENOMIC DNA]</scope>
    <source>
        <strain evidence="3">TISTR 1514</strain>
    </source>
</reference>
<dbReference type="RefSeq" id="WP_019618502.1">
    <property type="nucleotide sequence ID" value="NZ_JBHUNE010000006.1"/>
</dbReference>
<evidence type="ECO:0000313" key="3">
    <source>
        <dbReference type="Proteomes" id="UP001597492"/>
    </source>
</evidence>
<evidence type="ECO:0008006" key="4">
    <source>
        <dbReference type="Google" id="ProtNLM"/>
    </source>
</evidence>
<keyword evidence="1" id="KW-0732">Signal</keyword>
<name>A0ABW5UWK9_9MICO</name>
<dbReference type="PROSITE" id="PS51257">
    <property type="entry name" value="PROKAR_LIPOPROTEIN"/>
    <property type="match status" value="1"/>
</dbReference>
<gene>
    <name evidence="2" type="ORF">ACFSW7_06625</name>
</gene>
<evidence type="ECO:0000313" key="2">
    <source>
        <dbReference type="EMBL" id="MFD2758048.1"/>
    </source>
</evidence>
<evidence type="ECO:0000256" key="1">
    <source>
        <dbReference type="SAM" id="SignalP"/>
    </source>
</evidence>
<keyword evidence="3" id="KW-1185">Reference proteome</keyword>
<protein>
    <recommendedName>
        <fullName evidence="4">Secreted protein</fullName>
    </recommendedName>
</protein>
<accession>A0ABW5UWK9</accession>